<keyword evidence="1" id="KW-1133">Transmembrane helix</keyword>
<evidence type="ECO:0000313" key="3">
    <source>
        <dbReference type="Proteomes" id="UP000642920"/>
    </source>
</evidence>
<comment type="caution">
    <text evidence="2">The sequence shown here is derived from an EMBL/GenBank/DDBJ whole genome shotgun (WGS) entry which is preliminary data.</text>
</comment>
<dbReference type="Proteomes" id="UP000642920">
    <property type="component" value="Unassembled WGS sequence"/>
</dbReference>
<name>A0A937A502_9BACT</name>
<proteinExistence type="predicted"/>
<keyword evidence="3" id="KW-1185">Reference proteome</keyword>
<dbReference type="AlphaFoldDB" id="A0A937A502"/>
<gene>
    <name evidence="2" type="ORF">JKP34_00550</name>
</gene>
<keyword evidence="1" id="KW-0472">Membrane</keyword>
<accession>A0A937A502</accession>
<organism evidence="2 3">
    <name type="scientific">Marivirga atlantica</name>
    <dbReference type="NCBI Taxonomy" id="1548457"/>
    <lineage>
        <taxon>Bacteria</taxon>
        <taxon>Pseudomonadati</taxon>
        <taxon>Bacteroidota</taxon>
        <taxon>Cytophagia</taxon>
        <taxon>Cytophagales</taxon>
        <taxon>Marivirgaceae</taxon>
        <taxon>Marivirga</taxon>
    </lineage>
</organism>
<dbReference type="RefSeq" id="WP_201916616.1">
    <property type="nucleotide sequence ID" value="NZ_JAERQG010000001.1"/>
</dbReference>
<reference evidence="2" key="1">
    <citation type="submission" date="2021-01" db="EMBL/GenBank/DDBJ databases">
        <title>Marivirga sp. nov., isolated from intertidal surface sediments.</title>
        <authorList>
            <person name="Zhang M."/>
        </authorList>
    </citation>
    <scope>NUCLEOTIDE SEQUENCE</scope>
    <source>
        <strain evidence="2">SM1354</strain>
    </source>
</reference>
<protein>
    <recommendedName>
        <fullName evidence="4">Lipoprotein</fullName>
    </recommendedName>
</protein>
<keyword evidence="1" id="KW-0812">Transmembrane</keyword>
<evidence type="ECO:0008006" key="4">
    <source>
        <dbReference type="Google" id="ProtNLM"/>
    </source>
</evidence>
<dbReference type="EMBL" id="JAERQG010000001">
    <property type="protein sequence ID" value="MBL0763717.1"/>
    <property type="molecule type" value="Genomic_DNA"/>
</dbReference>
<evidence type="ECO:0000313" key="2">
    <source>
        <dbReference type="EMBL" id="MBL0763717.1"/>
    </source>
</evidence>
<feature type="transmembrane region" description="Helical" evidence="1">
    <location>
        <begin position="26"/>
        <end position="43"/>
    </location>
</feature>
<sequence length="195" mass="21897">MKLHMLEEGSQLFLDSPFNKTMMKKIIYILPILLLSSCFFTVGDLPPDFCDISQSKVVKDDGAAVRCGDATVEYTYNSNTGLYKLILTTSRMVPSDNGSEQPLGMRLELEEYEPISSGDFLNNANKGWRYSFSWYDYYVSITETNALRLKINADGSIEATVDLNADLAAINDNSSANFIFTFRNIQIPENPNPNN</sequence>
<evidence type="ECO:0000256" key="1">
    <source>
        <dbReference type="SAM" id="Phobius"/>
    </source>
</evidence>